<evidence type="ECO:0000313" key="1">
    <source>
        <dbReference type="EMBL" id="CAF4675509.1"/>
    </source>
</evidence>
<sequence>MIPNTNATTVATTSFRWSAASADIVGVEI</sequence>
<organism evidence="1 2">
    <name type="scientific">Rotaria magnacalcarata</name>
    <dbReference type="NCBI Taxonomy" id="392030"/>
    <lineage>
        <taxon>Eukaryota</taxon>
        <taxon>Metazoa</taxon>
        <taxon>Spiralia</taxon>
        <taxon>Gnathifera</taxon>
        <taxon>Rotifera</taxon>
        <taxon>Eurotatoria</taxon>
        <taxon>Bdelloidea</taxon>
        <taxon>Philodinida</taxon>
        <taxon>Philodinidae</taxon>
        <taxon>Rotaria</taxon>
    </lineage>
</organism>
<name>A0A8S2ZXG1_9BILA</name>
<reference evidence="1" key="1">
    <citation type="submission" date="2021-02" db="EMBL/GenBank/DDBJ databases">
        <authorList>
            <person name="Nowell W R."/>
        </authorList>
    </citation>
    <scope>NUCLEOTIDE SEQUENCE</scope>
</reference>
<dbReference type="EMBL" id="CAJOBJ010120907">
    <property type="protein sequence ID" value="CAF4675509.1"/>
    <property type="molecule type" value="Genomic_DNA"/>
</dbReference>
<gene>
    <name evidence="1" type="ORF">GIL414_LOCUS42063</name>
</gene>
<proteinExistence type="predicted"/>
<evidence type="ECO:0000313" key="2">
    <source>
        <dbReference type="Proteomes" id="UP000681720"/>
    </source>
</evidence>
<accession>A0A8S2ZXG1</accession>
<feature type="non-terminal residue" evidence="1">
    <location>
        <position position="29"/>
    </location>
</feature>
<dbReference type="Proteomes" id="UP000681720">
    <property type="component" value="Unassembled WGS sequence"/>
</dbReference>
<protein>
    <submittedName>
        <fullName evidence="1">Uncharacterized protein</fullName>
    </submittedName>
</protein>
<comment type="caution">
    <text evidence="1">The sequence shown here is derived from an EMBL/GenBank/DDBJ whole genome shotgun (WGS) entry which is preliminary data.</text>
</comment>
<dbReference type="AlphaFoldDB" id="A0A8S2ZXG1"/>